<dbReference type="PANTHER" id="PTHR34136">
    <property type="match status" value="1"/>
</dbReference>
<keyword evidence="1" id="KW-0328">Glycosyltransferase</keyword>
<name>A0A5B8WBJ7_9SPHI</name>
<evidence type="ECO:0000256" key="1">
    <source>
        <dbReference type="ARBA" id="ARBA00022676"/>
    </source>
</evidence>
<dbReference type="KEGG" id="mgk:FSB76_27255"/>
<dbReference type="GO" id="GO:0016758">
    <property type="term" value="F:hexosyltransferase activity"/>
    <property type="evidence" value="ECO:0007669"/>
    <property type="project" value="TreeGrafter"/>
</dbReference>
<dbReference type="CDD" id="cd06533">
    <property type="entry name" value="Glyco_transf_WecG_TagA"/>
    <property type="match status" value="1"/>
</dbReference>
<keyword evidence="2 3" id="KW-0808">Transferase</keyword>
<dbReference type="EMBL" id="CP042437">
    <property type="protein sequence ID" value="QEC79468.1"/>
    <property type="molecule type" value="Genomic_DNA"/>
</dbReference>
<proteinExistence type="predicted"/>
<evidence type="ECO:0000313" key="3">
    <source>
        <dbReference type="EMBL" id="QEC79468.1"/>
    </source>
</evidence>
<gene>
    <name evidence="3" type="ORF">FSB76_27255</name>
</gene>
<dbReference type="Pfam" id="PF03808">
    <property type="entry name" value="Glyco_tran_WecG"/>
    <property type="match status" value="1"/>
</dbReference>
<sequence>MDIYNIFTSKIPQTIEDFDPRKKKLITFLNPHSYTLAFKNAALFEGFDWIAPDGILLVFVLNLLKAATFKIKRFSCDMTSVVPYVFDMAIKNNLGVFFLGTDADSIKDTVSVFKSNFPDLEISGFHDGYFASDIKRKETIASVLAINPDIVFIGMGTILQESMALELRVAGYTGAIYTCGGFLHQTKREINFYPQFINKLNLRFFYRMYKEQGFFGRSVKTYPQFCYLILCKIFNRPEKKEGDTTVNKHFRFYAARKKIKVVSRNSEIQLDDRICANS</sequence>
<dbReference type="InterPro" id="IPR004629">
    <property type="entry name" value="WecG_TagA_CpsF"/>
</dbReference>
<dbReference type="Proteomes" id="UP000321362">
    <property type="component" value="Chromosome"/>
</dbReference>
<reference evidence="3 4" key="1">
    <citation type="journal article" date="2013" name="J. Microbiol.">
        <title>Mucilaginibacter ginsenosidivorax sp. nov., with ginsenoside converting activity isolated from sediment.</title>
        <authorList>
            <person name="Kim J.K."/>
            <person name="Choi T.E."/>
            <person name="Liu Q.M."/>
            <person name="Park H.Y."/>
            <person name="Yi T.H."/>
            <person name="Yoon M.H."/>
            <person name="Kim S.C."/>
            <person name="Im W.T."/>
        </authorList>
    </citation>
    <scope>NUCLEOTIDE SEQUENCE [LARGE SCALE GENOMIC DNA]</scope>
    <source>
        <strain evidence="3 4">KHI28</strain>
    </source>
</reference>
<dbReference type="OrthoDB" id="9771846at2"/>
<evidence type="ECO:0000256" key="2">
    <source>
        <dbReference type="ARBA" id="ARBA00022679"/>
    </source>
</evidence>
<dbReference type="RefSeq" id="WP_147059093.1">
    <property type="nucleotide sequence ID" value="NZ_CP042437.1"/>
</dbReference>
<evidence type="ECO:0000313" key="4">
    <source>
        <dbReference type="Proteomes" id="UP000321362"/>
    </source>
</evidence>
<protein>
    <submittedName>
        <fullName evidence="3">WecB/TagA/CpsF family glycosyltransferase</fullName>
    </submittedName>
</protein>
<keyword evidence="4" id="KW-1185">Reference proteome</keyword>
<dbReference type="PANTHER" id="PTHR34136:SF1">
    <property type="entry name" value="UDP-N-ACETYL-D-MANNOSAMINURONIC ACID TRANSFERASE"/>
    <property type="match status" value="1"/>
</dbReference>
<dbReference type="AlphaFoldDB" id="A0A5B8WBJ7"/>
<organism evidence="3 4">
    <name type="scientific">Mucilaginibacter ginsenosidivorax</name>
    <dbReference type="NCBI Taxonomy" id="862126"/>
    <lineage>
        <taxon>Bacteria</taxon>
        <taxon>Pseudomonadati</taxon>
        <taxon>Bacteroidota</taxon>
        <taxon>Sphingobacteriia</taxon>
        <taxon>Sphingobacteriales</taxon>
        <taxon>Sphingobacteriaceae</taxon>
        <taxon>Mucilaginibacter</taxon>
    </lineage>
</organism>
<accession>A0A5B8WBJ7</accession>